<gene>
    <name evidence="1" type="ORF">Lepni01_00015</name>
</gene>
<dbReference type="InterPro" id="IPR038715">
    <property type="entry name" value="RNA_pol_inhibitor_sf"/>
</dbReference>
<evidence type="ECO:0000313" key="1">
    <source>
        <dbReference type="EMBL" id="XAI71015.1"/>
    </source>
</evidence>
<proteinExistence type="predicted"/>
<sequence length="56" mass="6645">MAKQDQKMKKFLVTVEYRKEVQEVPMFGRTIEEALEAADLEYGEDNVRRIRPEVTQ</sequence>
<organism evidence="1">
    <name type="scientific">Pseudomonas phage Lepni01</name>
    <dbReference type="NCBI Taxonomy" id="3138536"/>
    <lineage>
        <taxon>Viruses</taxon>
    </lineage>
</organism>
<dbReference type="Gene3D" id="3.10.20.510">
    <property type="entry name" value="RNA polymerase inhibitor"/>
    <property type="match status" value="1"/>
</dbReference>
<dbReference type="Pfam" id="PF16857">
    <property type="entry name" value="RNA_pol_inhib"/>
    <property type="match status" value="1"/>
</dbReference>
<dbReference type="InterPro" id="IPR016412">
    <property type="entry name" value="RNA_pol_inhibitor"/>
</dbReference>
<accession>A0AAU6W2W8</accession>
<name>A0AAU6W2W8_9VIRU</name>
<reference evidence="1" key="1">
    <citation type="journal article" date="2024" name="J. Gen. Virol.">
        <title>Novel phages of Pseudomonas syringae unveil numerous potential auxiliary metabolic genes.</title>
        <authorList>
            <person name="Feltin C."/>
            <person name="Garneau J.R."/>
            <person name="Morris C.E."/>
            <person name="Berard A."/>
            <person name="Torres-Barcelo C."/>
        </authorList>
    </citation>
    <scope>NUCLEOTIDE SEQUENCE</scope>
</reference>
<dbReference type="EMBL" id="PP179331">
    <property type="protein sequence ID" value="XAI71015.1"/>
    <property type="molecule type" value="Genomic_DNA"/>
</dbReference>
<protein>
    <submittedName>
        <fullName evidence="1">Host RNA-polymerase inhibitor</fullName>
    </submittedName>
</protein>